<dbReference type="EMBL" id="JAERRB010000001">
    <property type="protein sequence ID" value="MBL0740195.1"/>
    <property type="molecule type" value="Genomic_DNA"/>
</dbReference>
<accession>A0ABS1KLH1</accession>
<gene>
    <name evidence="1" type="ORF">JI741_03140</name>
</gene>
<name>A0ABS1KLH1_9BACT</name>
<dbReference type="RefSeq" id="WP_202007285.1">
    <property type="nucleotide sequence ID" value="NZ_JAERRB010000001.1"/>
</dbReference>
<reference evidence="1 2" key="1">
    <citation type="submission" date="2021-01" db="EMBL/GenBank/DDBJ databases">
        <title>Chryseolinea sp. Jin1 Genome sequencing and assembly.</title>
        <authorList>
            <person name="Kim I."/>
        </authorList>
    </citation>
    <scope>NUCLEOTIDE SEQUENCE [LARGE SCALE GENOMIC DNA]</scope>
    <source>
        <strain evidence="1 2">Jin1</strain>
    </source>
</reference>
<sequence>MTAASLSDIKKELASLESKQLRDLCLRLAKYKKENKELLTYLLYEADDEAAFVTNVNTEMDDLFETVPQTNLYLVKKVLRKILRIANKQIRYSGLAQTEVEVRIHFCANVKKSGIKLQNSQVLANLFAQQLKKIDAALAKLPEDLQYDFHHELEPLKTYGGRTKK</sequence>
<protein>
    <submittedName>
        <fullName evidence="1">Uncharacterized protein</fullName>
    </submittedName>
</protein>
<evidence type="ECO:0000313" key="1">
    <source>
        <dbReference type="EMBL" id="MBL0740195.1"/>
    </source>
</evidence>
<organism evidence="1 2">
    <name type="scientific">Chryseolinea lacunae</name>
    <dbReference type="NCBI Taxonomy" id="2801331"/>
    <lineage>
        <taxon>Bacteria</taxon>
        <taxon>Pseudomonadati</taxon>
        <taxon>Bacteroidota</taxon>
        <taxon>Cytophagia</taxon>
        <taxon>Cytophagales</taxon>
        <taxon>Fulvivirgaceae</taxon>
        <taxon>Chryseolinea</taxon>
    </lineage>
</organism>
<dbReference type="Proteomes" id="UP000613030">
    <property type="component" value="Unassembled WGS sequence"/>
</dbReference>
<keyword evidence="2" id="KW-1185">Reference proteome</keyword>
<comment type="caution">
    <text evidence="1">The sequence shown here is derived from an EMBL/GenBank/DDBJ whole genome shotgun (WGS) entry which is preliminary data.</text>
</comment>
<proteinExistence type="predicted"/>
<evidence type="ECO:0000313" key="2">
    <source>
        <dbReference type="Proteomes" id="UP000613030"/>
    </source>
</evidence>